<keyword evidence="2" id="KW-1185">Reference proteome</keyword>
<evidence type="ECO:0000313" key="2">
    <source>
        <dbReference type="Proteomes" id="UP000613030"/>
    </source>
</evidence>
<evidence type="ECO:0000313" key="1">
    <source>
        <dbReference type="EMBL" id="MBL0739949.1"/>
    </source>
</evidence>
<reference evidence="1 2" key="1">
    <citation type="submission" date="2021-01" db="EMBL/GenBank/DDBJ databases">
        <title>Chryseolinea sp. Jin1 Genome sequencing and assembly.</title>
        <authorList>
            <person name="Kim I."/>
        </authorList>
    </citation>
    <scope>NUCLEOTIDE SEQUENCE [LARGE SCALE GENOMIC DNA]</scope>
    <source>
        <strain evidence="1 2">Jin1</strain>
    </source>
</reference>
<organism evidence="1 2">
    <name type="scientific">Chryseolinea lacunae</name>
    <dbReference type="NCBI Taxonomy" id="2801331"/>
    <lineage>
        <taxon>Bacteria</taxon>
        <taxon>Pseudomonadati</taxon>
        <taxon>Bacteroidota</taxon>
        <taxon>Cytophagia</taxon>
        <taxon>Cytophagales</taxon>
        <taxon>Fulvivirgaceae</taxon>
        <taxon>Chryseolinea</taxon>
    </lineage>
</organism>
<proteinExistence type="predicted"/>
<dbReference type="EMBL" id="JAERRB010000001">
    <property type="protein sequence ID" value="MBL0739949.1"/>
    <property type="molecule type" value="Genomic_DNA"/>
</dbReference>
<dbReference type="RefSeq" id="WP_202006910.1">
    <property type="nucleotide sequence ID" value="NZ_JAERRB010000001.1"/>
</dbReference>
<accession>A0ABS1KKG0</accession>
<gene>
    <name evidence="1" type="ORF">JI741_01905</name>
</gene>
<sequence>MKLKHQKYPFVQLTNKVDITLYLIREELKSYKFFGVLAKLGIDGCFYQPNLDKLILARVGLDVDKEESIEFYITLMEKRSKKIIDNGKSVMKQALKVYRALLAERDRRKNHPKKS</sequence>
<comment type="caution">
    <text evidence="1">The sequence shown here is derived from an EMBL/GenBank/DDBJ whole genome shotgun (WGS) entry which is preliminary data.</text>
</comment>
<name>A0ABS1KKG0_9BACT</name>
<dbReference type="Proteomes" id="UP000613030">
    <property type="component" value="Unassembled WGS sequence"/>
</dbReference>
<protein>
    <submittedName>
        <fullName evidence="1">Uncharacterized protein</fullName>
    </submittedName>
</protein>